<dbReference type="InterPro" id="IPR051534">
    <property type="entry name" value="CBASS_pafABC_assoc_protein"/>
</dbReference>
<dbReference type="Proteomes" id="UP000275256">
    <property type="component" value="Unassembled WGS sequence"/>
</dbReference>
<evidence type="ECO:0000313" key="4">
    <source>
        <dbReference type="Proteomes" id="UP000275256"/>
    </source>
</evidence>
<dbReference type="InterPro" id="IPR057727">
    <property type="entry name" value="WCX_dom"/>
</dbReference>
<dbReference type="PANTHER" id="PTHR34580:SF3">
    <property type="entry name" value="PROTEIN PAFB"/>
    <property type="match status" value="1"/>
</dbReference>
<reference evidence="3 4" key="1">
    <citation type="submission" date="2018-10" db="EMBL/GenBank/DDBJ databases">
        <title>Tessaracoccus antarcticuss sp. nov., isolated from sediment.</title>
        <authorList>
            <person name="Zhou L.Y."/>
            <person name="Du Z.J."/>
        </authorList>
    </citation>
    <scope>NUCLEOTIDE SEQUENCE [LARGE SCALE GENOMIC DNA]</scope>
    <source>
        <strain evidence="3 4">JDX10</strain>
    </source>
</reference>
<comment type="caution">
    <text evidence="3">The sequence shown here is derived from an EMBL/GenBank/DDBJ whole genome shotgun (WGS) entry which is preliminary data.</text>
</comment>
<dbReference type="RefSeq" id="WP_121902177.1">
    <property type="nucleotide sequence ID" value="NZ_REFW01000003.1"/>
</dbReference>
<proteinExistence type="predicted"/>
<organism evidence="3 4">
    <name type="scientific">Tessaracoccus antarcticus</name>
    <dbReference type="NCBI Taxonomy" id="2479848"/>
    <lineage>
        <taxon>Bacteria</taxon>
        <taxon>Bacillati</taxon>
        <taxon>Actinomycetota</taxon>
        <taxon>Actinomycetes</taxon>
        <taxon>Propionibacteriales</taxon>
        <taxon>Propionibacteriaceae</taxon>
        <taxon>Tessaracoccus</taxon>
    </lineage>
</organism>
<evidence type="ECO:0000313" key="3">
    <source>
        <dbReference type="EMBL" id="RMB59056.1"/>
    </source>
</evidence>
<accession>A0A3M0GP53</accession>
<sequence length="316" mass="35369">MSKAKSERLVNLLIMMLSARGYVTKHQIRSTIEGYRHQSDGAFERMFERDKEELRAAGVPIATGSNEPDLDIEAGYRIERSDFELPPVAFTPEELAVLGAAASVWQDSVAAQQTVDALETLRAAGADPDPERLMTLRPRIPAEPGFDAAREALLARREVRFDYRGQPRQVQPWRLSQRRGRWYLLGFDLQRSAPRNFKLSRVTSDVAAVGPTHAYEVPPADELAGLVRFDGDRDGAFAVVALRDQMGGDVRRMAQPATWDHPLPEGFTAWRLESPRPEILAADICELGPDAICLAPQELRDMVIRQLQGIADRWEA</sequence>
<dbReference type="PANTHER" id="PTHR34580">
    <property type="match status" value="1"/>
</dbReference>
<feature type="domain" description="WCX" evidence="2">
    <location>
        <begin position="238"/>
        <end position="311"/>
    </location>
</feature>
<dbReference type="Pfam" id="PF13280">
    <property type="entry name" value="WYL"/>
    <property type="match status" value="1"/>
</dbReference>
<dbReference type="AlphaFoldDB" id="A0A3M0GP53"/>
<gene>
    <name evidence="3" type="ORF">EAX62_12915</name>
</gene>
<dbReference type="EMBL" id="REFW01000003">
    <property type="protein sequence ID" value="RMB59056.1"/>
    <property type="molecule type" value="Genomic_DNA"/>
</dbReference>
<feature type="domain" description="WYL" evidence="1">
    <location>
        <begin position="146"/>
        <end position="203"/>
    </location>
</feature>
<dbReference type="InterPro" id="IPR026881">
    <property type="entry name" value="WYL_dom"/>
</dbReference>
<keyword evidence="4" id="KW-1185">Reference proteome</keyword>
<dbReference type="Pfam" id="PF25583">
    <property type="entry name" value="WCX"/>
    <property type="match status" value="1"/>
</dbReference>
<dbReference type="PROSITE" id="PS52050">
    <property type="entry name" value="WYL"/>
    <property type="match status" value="1"/>
</dbReference>
<dbReference type="OrthoDB" id="3268930at2"/>
<evidence type="ECO:0000259" key="2">
    <source>
        <dbReference type="Pfam" id="PF25583"/>
    </source>
</evidence>
<name>A0A3M0GP53_9ACTN</name>
<protein>
    <submittedName>
        <fullName evidence="3">WYL domain-containing protein</fullName>
    </submittedName>
</protein>
<evidence type="ECO:0000259" key="1">
    <source>
        <dbReference type="Pfam" id="PF13280"/>
    </source>
</evidence>